<evidence type="ECO:0000313" key="3">
    <source>
        <dbReference type="Proteomes" id="UP000019116"/>
    </source>
</evidence>
<dbReference type="Gramene" id="TraesPARA_EIv1.0_1693530.1">
    <property type="protein sequence ID" value="TraesPARA_EIv1.0_1693530.1.CDS"/>
    <property type="gene ID" value="TraesPARA_EIv1.0_1693530"/>
</dbReference>
<dbReference type="EnsemblPlants" id="TraesCS5B02G258700.1">
    <property type="protein sequence ID" value="TraesCS5B02G258700.1"/>
    <property type="gene ID" value="TraesCS5B02G258700"/>
</dbReference>
<dbReference type="Gramene" id="TraesCS5B03G0672200.1">
    <property type="protein sequence ID" value="TraesCS5B03G0672200.1.CDS"/>
    <property type="gene ID" value="TraesCS5B03G0672200"/>
</dbReference>
<dbReference type="Proteomes" id="UP000019116">
    <property type="component" value="Chromosome 5B"/>
</dbReference>
<keyword evidence="1" id="KW-1133">Transmembrane helix</keyword>
<dbReference type="Gramene" id="TraesJAG5B03G02910280.1">
    <property type="protein sequence ID" value="TraesJAG5B03G02910280.1"/>
    <property type="gene ID" value="TraesJAG5B03G02910280"/>
</dbReference>
<feature type="transmembrane region" description="Helical" evidence="1">
    <location>
        <begin position="74"/>
        <end position="96"/>
    </location>
</feature>
<accession>A0A3B6LMA5</accession>
<dbReference type="Gramene" id="TraesRN5B0100679100.1">
    <property type="protein sequence ID" value="TraesRN5B0100679100.1"/>
    <property type="gene ID" value="TraesRN5B0100679100"/>
</dbReference>
<dbReference type="Gramene" id="TraesCLE_scaffold_004974_01G000100.1">
    <property type="protein sequence ID" value="TraesCLE_scaffold_004974_01G000100.1"/>
    <property type="gene ID" value="TraesCLE_scaffold_004974_01G000100"/>
</dbReference>
<dbReference type="Gramene" id="TraesPARA_EIv1.0_1693530.2">
    <property type="protein sequence ID" value="TraesPARA_EIv1.0_1693530.2.CDS"/>
    <property type="gene ID" value="TraesPARA_EIv1.0_1693530"/>
</dbReference>
<dbReference type="OMA" id="KEFMIEY"/>
<dbReference type="Gramene" id="TraesWEE_scaffold_021087_01G000100.1">
    <property type="protein sequence ID" value="TraesWEE_scaffold_021087_01G000100.1"/>
    <property type="gene ID" value="TraesWEE_scaffold_021087_01G000100"/>
</dbReference>
<protein>
    <submittedName>
        <fullName evidence="2">Uncharacterized protein</fullName>
    </submittedName>
</protein>
<proteinExistence type="predicted"/>
<feature type="transmembrane region" description="Helical" evidence="1">
    <location>
        <begin position="38"/>
        <end position="62"/>
    </location>
</feature>
<dbReference type="Gramene" id="TraesCAD_scaffold_010941_01G000100.1">
    <property type="protein sequence ID" value="TraesCAD_scaffold_010941_01G000100.1"/>
    <property type="gene ID" value="TraesCAD_scaffold_010941_01G000100"/>
</dbReference>
<dbReference type="Gramene" id="TraesROB_scaffold_006716_01G000100.1">
    <property type="protein sequence ID" value="TraesROB_scaffold_006716_01G000100.1"/>
    <property type="gene ID" value="TraesROB_scaffold_006716_01G000100"/>
</dbReference>
<dbReference type="Gramene" id="TraesNOR5B03G02939980.1">
    <property type="protein sequence ID" value="TraesNOR5B03G02939980.1"/>
    <property type="gene ID" value="TraesNOR5B03G02939980"/>
</dbReference>
<dbReference type="Gramene" id="TraesLAC5B03G02866730.1">
    <property type="protein sequence ID" value="TraesLAC5B03G02866730.1"/>
    <property type="gene ID" value="TraesLAC5B03G02866730"/>
</dbReference>
<name>A0A3B6LMA5_WHEAT</name>
<dbReference type="OrthoDB" id="690865at2759"/>
<dbReference type="Gramene" id="TraesARI7B03G04233590.1">
    <property type="protein sequence ID" value="TraesARI7B03G04233590.1"/>
    <property type="gene ID" value="TraesARI7B03G04233590"/>
</dbReference>
<reference evidence="2" key="2">
    <citation type="submission" date="2018-10" db="UniProtKB">
        <authorList>
            <consortium name="EnsemblPlants"/>
        </authorList>
    </citation>
    <scope>IDENTIFICATION</scope>
</reference>
<dbReference type="Gramene" id="TraesSTA5B03G02904530.1">
    <property type="protein sequence ID" value="TraesSTA5B03G02904530.1"/>
    <property type="gene ID" value="TraesSTA5B03G02904530"/>
</dbReference>
<evidence type="ECO:0000313" key="2">
    <source>
        <dbReference type="EnsemblPlants" id="TraesCS5B02G258700.1"/>
    </source>
</evidence>
<organism evidence="2">
    <name type="scientific">Triticum aestivum</name>
    <name type="common">Wheat</name>
    <dbReference type="NCBI Taxonomy" id="4565"/>
    <lineage>
        <taxon>Eukaryota</taxon>
        <taxon>Viridiplantae</taxon>
        <taxon>Streptophyta</taxon>
        <taxon>Embryophyta</taxon>
        <taxon>Tracheophyta</taxon>
        <taxon>Spermatophyta</taxon>
        <taxon>Magnoliopsida</taxon>
        <taxon>Liliopsida</taxon>
        <taxon>Poales</taxon>
        <taxon>Poaceae</taxon>
        <taxon>BOP clade</taxon>
        <taxon>Pooideae</taxon>
        <taxon>Triticodae</taxon>
        <taxon>Triticeae</taxon>
        <taxon>Triticinae</taxon>
        <taxon>Triticum</taxon>
    </lineage>
</organism>
<sequence length="106" mass="12343">MEPRKTNGKKEFMIEYHPISVVEKGTPSVDEARFIRKYILAAFIEHTFNLLFVATLAGYIYLMFGALMYCKLLYAVFAILLMSPYFIVMLHALPLLKGFYKERYAT</sequence>
<keyword evidence="1" id="KW-0472">Membrane</keyword>
<reference evidence="2" key="1">
    <citation type="submission" date="2018-08" db="EMBL/GenBank/DDBJ databases">
        <authorList>
            <person name="Rossello M."/>
        </authorList>
    </citation>
    <scope>NUCLEOTIDE SEQUENCE [LARGE SCALE GENOMIC DNA]</scope>
    <source>
        <strain evidence="2">cv. Chinese Spring</strain>
    </source>
</reference>
<keyword evidence="1" id="KW-0812">Transmembrane</keyword>
<keyword evidence="3" id="KW-1185">Reference proteome</keyword>
<evidence type="ECO:0000256" key="1">
    <source>
        <dbReference type="SAM" id="Phobius"/>
    </source>
</evidence>
<dbReference type="Gramene" id="TraesMAC5B03G02912270.1">
    <property type="protein sequence ID" value="TraesMAC5B03G02912270.1"/>
    <property type="gene ID" value="TraesMAC5B03G02912270"/>
</dbReference>
<dbReference type="Gramene" id="TraesSYM7B03G04107520.1">
    <property type="protein sequence ID" value="TraesSYM7B03G04107520.1"/>
    <property type="gene ID" value="TraesSYM7B03G04107520"/>
</dbReference>
<dbReference type="Gramene" id="TraesCS5B02G258700.1">
    <property type="protein sequence ID" value="TraesCS5B02G258700.1"/>
    <property type="gene ID" value="TraesCS5B02G258700"/>
</dbReference>
<dbReference type="AlphaFoldDB" id="A0A3B6LMA5"/>